<comment type="caution">
    <text evidence="3">The sequence shown here is derived from an EMBL/GenBank/DDBJ whole genome shotgun (WGS) entry which is preliminary data.</text>
</comment>
<keyword evidence="1" id="KW-0812">Transmembrane</keyword>
<dbReference type="EMBL" id="PFBZ01000208">
    <property type="protein sequence ID" value="PIT86127.1"/>
    <property type="molecule type" value="Genomic_DNA"/>
</dbReference>
<dbReference type="PANTHER" id="PTHR22911">
    <property type="entry name" value="ACYL-MALONYL CONDENSING ENZYME-RELATED"/>
    <property type="match status" value="1"/>
</dbReference>
<protein>
    <recommendedName>
        <fullName evidence="2">EamA domain-containing protein</fullName>
    </recommendedName>
</protein>
<feature type="transmembrane region" description="Helical" evidence="1">
    <location>
        <begin position="125"/>
        <end position="142"/>
    </location>
</feature>
<evidence type="ECO:0000256" key="1">
    <source>
        <dbReference type="SAM" id="Phobius"/>
    </source>
</evidence>
<feature type="transmembrane region" description="Helical" evidence="1">
    <location>
        <begin position="179"/>
        <end position="198"/>
    </location>
</feature>
<feature type="transmembrane region" description="Helical" evidence="1">
    <location>
        <begin position="267"/>
        <end position="284"/>
    </location>
</feature>
<evidence type="ECO:0000313" key="3">
    <source>
        <dbReference type="EMBL" id="PIT86127.1"/>
    </source>
</evidence>
<keyword evidence="1" id="KW-0472">Membrane</keyword>
<organism evidence="3 4">
    <name type="scientific">Candidatus Magasanikbacteria bacterium CG10_big_fil_rev_8_21_14_0_10_43_6</name>
    <dbReference type="NCBI Taxonomy" id="1974650"/>
    <lineage>
        <taxon>Bacteria</taxon>
        <taxon>Candidatus Magasanikiibacteriota</taxon>
    </lineage>
</organism>
<dbReference type="AlphaFoldDB" id="A0A2M6VZZ5"/>
<feature type="domain" description="EamA" evidence="2">
    <location>
        <begin position="148"/>
        <end position="282"/>
    </location>
</feature>
<accession>A0A2M6VZZ5</accession>
<dbReference type="PANTHER" id="PTHR22911:SF137">
    <property type="entry name" value="SOLUTE CARRIER FAMILY 35 MEMBER G2-RELATED"/>
    <property type="match status" value="1"/>
</dbReference>
<dbReference type="InterPro" id="IPR037185">
    <property type="entry name" value="EmrE-like"/>
</dbReference>
<feature type="transmembrane region" description="Helical" evidence="1">
    <location>
        <begin position="67"/>
        <end position="88"/>
    </location>
</feature>
<feature type="transmembrane region" description="Helical" evidence="1">
    <location>
        <begin position="94"/>
        <end position="113"/>
    </location>
</feature>
<feature type="transmembrane region" description="Helical" evidence="1">
    <location>
        <begin position="7"/>
        <end position="25"/>
    </location>
</feature>
<dbReference type="SUPFAM" id="SSF103481">
    <property type="entry name" value="Multidrug resistance efflux transporter EmrE"/>
    <property type="match status" value="2"/>
</dbReference>
<proteinExistence type="predicted"/>
<keyword evidence="1" id="KW-1133">Transmembrane helix</keyword>
<evidence type="ECO:0000259" key="2">
    <source>
        <dbReference type="Pfam" id="PF00892"/>
    </source>
</evidence>
<feature type="transmembrane region" description="Helical" evidence="1">
    <location>
        <begin position="37"/>
        <end position="55"/>
    </location>
</feature>
<gene>
    <name evidence="3" type="ORF">COU33_04880</name>
</gene>
<evidence type="ECO:0000313" key="4">
    <source>
        <dbReference type="Proteomes" id="UP000229362"/>
    </source>
</evidence>
<dbReference type="Proteomes" id="UP000229362">
    <property type="component" value="Unassembled WGS sequence"/>
</dbReference>
<feature type="transmembrane region" description="Helical" evidence="1">
    <location>
        <begin position="210"/>
        <end position="230"/>
    </location>
</feature>
<sequence>MTQERTGVLFGLAAAAGWGLFPILVQRGTQTIPPVTFAALSTLVSVATFVCYSTVRASWNELRDRRVYFPILMIALCIIVIPYTLFFVGASITSGVNAAILLLSEIIFSLIFTHFIGEHTTTTKLIGGGGVFLGAACILYNGSLSFHLGDILILCSTITYPLGNFYSKKALHLVSPDTILFLRASIGAIFLLLFARLVEPGVAMFQTFLAAWPVIVANGLLVLGLTKIFAYQSLKRLDISKFISIGATATFFSLIILILFFKEPMSVYQWIGIVFMTIGVYYSIKRKSVNATDTKYAHTHL</sequence>
<dbReference type="InterPro" id="IPR000620">
    <property type="entry name" value="EamA_dom"/>
</dbReference>
<feature type="transmembrane region" description="Helical" evidence="1">
    <location>
        <begin position="242"/>
        <end position="261"/>
    </location>
</feature>
<name>A0A2M6VZZ5_9BACT</name>
<feature type="transmembrane region" description="Helical" evidence="1">
    <location>
        <begin position="148"/>
        <end position="167"/>
    </location>
</feature>
<dbReference type="Pfam" id="PF00892">
    <property type="entry name" value="EamA"/>
    <property type="match status" value="2"/>
</dbReference>
<dbReference type="Gene3D" id="1.10.3730.20">
    <property type="match status" value="1"/>
</dbReference>
<dbReference type="GO" id="GO:0016020">
    <property type="term" value="C:membrane"/>
    <property type="evidence" value="ECO:0007669"/>
    <property type="project" value="InterPro"/>
</dbReference>
<feature type="domain" description="EamA" evidence="2">
    <location>
        <begin position="6"/>
        <end position="139"/>
    </location>
</feature>
<reference evidence="4" key="1">
    <citation type="submission" date="2017-09" db="EMBL/GenBank/DDBJ databases">
        <title>Depth-based differentiation of microbial function through sediment-hosted aquifers and enrichment of novel symbionts in the deep terrestrial subsurface.</title>
        <authorList>
            <person name="Probst A.J."/>
            <person name="Ladd B."/>
            <person name="Jarett J.K."/>
            <person name="Geller-Mcgrath D.E."/>
            <person name="Sieber C.M.K."/>
            <person name="Emerson J.B."/>
            <person name="Anantharaman K."/>
            <person name="Thomas B.C."/>
            <person name="Malmstrom R."/>
            <person name="Stieglmeier M."/>
            <person name="Klingl A."/>
            <person name="Woyke T."/>
            <person name="Ryan C.M."/>
            <person name="Banfield J.F."/>
        </authorList>
    </citation>
    <scope>NUCLEOTIDE SEQUENCE [LARGE SCALE GENOMIC DNA]</scope>
</reference>